<gene>
    <name evidence="6" type="ORF">LY28_01887</name>
</gene>
<comment type="caution">
    <text evidence="6">The sequence shown here is derived from an EMBL/GenBank/DDBJ whole genome shotgun (WGS) entry which is preliminary data.</text>
</comment>
<reference evidence="6 7" key="1">
    <citation type="submission" date="2018-06" db="EMBL/GenBank/DDBJ databases">
        <title>Genomic Encyclopedia of Type Strains, Phase I: the one thousand microbial genomes (KMG-I) project.</title>
        <authorList>
            <person name="Kyrpides N."/>
        </authorList>
    </citation>
    <scope>NUCLEOTIDE SEQUENCE [LARGE SCALE GENOMIC DNA]</scope>
    <source>
        <strain evidence="6 7">DSM 19573</strain>
    </source>
</reference>
<keyword evidence="3" id="KW-0804">Transcription</keyword>
<dbReference type="SUPFAM" id="SSF46785">
    <property type="entry name" value="Winged helix' DNA-binding domain"/>
    <property type="match status" value="1"/>
</dbReference>
<dbReference type="InterPro" id="IPR018490">
    <property type="entry name" value="cNMP-bd_dom_sf"/>
</dbReference>
<keyword evidence="1" id="KW-0805">Transcription regulation</keyword>
<dbReference type="Gene3D" id="1.10.10.10">
    <property type="entry name" value="Winged helix-like DNA-binding domain superfamily/Winged helix DNA-binding domain"/>
    <property type="match status" value="1"/>
</dbReference>
<dbReference type="PANTHER" id="PTHR24567">
    <property type="entry name" value="CRP FAMILY TRANSCRIPTIONAL REGULATORY PROTEIN"/>
    <property type="match status" value="1"/>
</dbReference>
<dbReference type="SMART" id="SM00419">
    <property type="entry name" value="HTH_CRP"/>
    <property type="match status" value="1"/>
</dbReference>
<dbReference type="InterPro" id="IPR014710">
    <property type="entry name" value="RmlC-like_jellyroll"/>
</dbReference>
<organism evidence="6 7">
    <name type="scientific">Ruminiclostridium sufflavum DSM 19573</name>
    <dbReference type="NCBI Taxonomy" id="1121337"/>
    <lineage>
        <taxon>Bacteria</taxon>
        <taxon>Bacillati</taxon>
        <taxon>Bacillota</taxon>
        <taxon>Clostridia</taxon>
        <taxon>Eubacteriales</taxon>
        <taxon>Oscillospiraceae</taxon>
        <taxon>Ruminiclostridium</taxon>
    </lineage>
</organism>
<evidence type="ECO:0000313" key="6">
    <source>
        <dbReference type="EMBL" id="PYG87519.1"/>
    </source>
</evidence>
<dbReference type="Gene3D" id="2.60.120.10">
    <property type="entry name" value="Jelly Rolls"/>
    <property type="match status" value="1"/>
</dbReference>
<evidence type="ECO:0000259" key="4">
    <source>
        <dbReference type="PROSITE" id="PS50042"/>
    </source>
</evidence>
<dbReference type="Pfam" id="PF00027">
    <property type="entry name" value="cNMP_binding"/>
    <property type="match status" value="1"/>
</dbReference>
<proteinExistence type="predicted"/>
<dbReference type="InterPro" id="IPR012318">
    <property type="entry name" value="HTH_CRP"/>
</dbReference>
<dbReference type="PROSITE" id="PS50042">
    <property type="entry name" value="CNMP_BINDING_3"/>
    <property type="match status" value="1"/>
</dbReference>
<dbReference type="InterPro" id="IPR036388">
    <property type="entry name" value="WH-like_DNA-bd_sf"/>
</dbReference>
<dbReference type="GO" id="GO:0005829">
    <property type="term" value="C:cytosol"/>
    <property type="evidence" value="ECO:0007669"/>
    <property type="project" value="TreeGrafter"/>
</dbReference>
<evidence type="ECO:0000256" key="2">
    <source>
        <dbReference type="ARBA" id="ARBA00023125"/>
    </source>
</evidence>
<dbReference type="Pfam" id="PF13545">
    <property type="entry name" value="HTH_Crp_2"/>
    <property type="match status" value="1"/>
</dbReference>
<name>A0A318XPB9_9FIRM</name>
<dbReference type="PANTHER" id="PTHR24567:SF74">
    <property type="entry name" value="HTH-TYPE TRANSCRIPTIONAL REGULATOR ARCR"/>
    <property type="match status" value="1"/>
</dbReference>
<sequence>MLNEKDKVFLQENLTFWHRLNNDEIALLLNNTTGLRYKKGENIHSADNDCIGVLIVKSGELRTYILSEEGKEITLYRLGKGEVCVLSASCLIKDITFDVHIDAEVDTEALLISSYTFSQLQSKNVYIENFVLQTTVSRFSDVMFAMQQILFLSLDKRLAAFLIDEAVKNNSDNIKLTHEQIAKYIGTAREVVTRMLKHFESDGLVSLYRGGVKIADRNEMRKLLLTF</sequence>
<feature type="domain" description="Cyclic nucleotide-binding" evidence="4">
    <location>
        <begin position="16"/>
        <end position="138"/>
    </location>
</feature>
<evidence type="ECO:0000256" key="3">
    <source>
        <dbReference type="ARBA" id="ARBA00023163"/>
    </source>
</evidence>
<dbReference type="Proteomes" id="UP000248132">
    <property type="component" value="Unassembled WGS sequence"/>
</dbReference>
<dbReference type="RefSeq" id="WP_110462056.1">
    <property type="nucleotide sequence ID" value="NZ_QKMR01000010.1"/>
</dbReference>
<dbReference type="AlphaFoldDB" id="A0A318XPB9"/>
<feature type="domain" description="HTH crp-type" evidence="5">
    <location>
        <begin position="152"/>
        <end position="218"/>
    </location>
</feature>
<dbReference type="OrthoDB" id="9776746at2"/>
<evidence type="ECO:0000313" key="7">
    <source>
        <dbReference type="Proteomes" id="UP000248132"/>
    </source>
</evidence>
<dbReference type="GO" id="GO:0003700">
    <property type="term" value="F:DNA-binding transcription factor activity"/>
    <property type="evidence" value="ECO:0007669"/>
    <property type="project" value="TreeGrafter"/>
</dbReference>
<dbReference type="CDD" id="cd00038">
    <property type="entry name" value="CAP_ED"/>
    <property type="match status" value="1"/>
</dbReference>
<keyword evidence="2" id="KW-0238">DNA-binding</keyword>
<dbReference type="InterPro" id="IPR036390">
    <property type="entry name" value="WH_DNA-bd_sf"/>
</dbReference>
<dbReference type="PRINTS" id="PR00034">
    <property type="entry name" value="HTHCRP"/>
</dbReference>
<keyword evidence="7" id="KW-1185">Reference proteome</keyword>
<dbReference type="GO" id="GO:0003677">
    <property type="term" value="F:DNA binding"/>
    <property type="evidence" value="ECO:0007669"/>
    <property type="project" value="UniProtKB-KW"/>
</dbReference>
<evidence type="ECO:0000259" key="5">
    <source>
        <dbReference type="PROSITE" id="PS51063"/>
    </source>
</evidence>
<dbReference type="PROSITE" id="PS51063">
    <property type="entry name" value="HTH_CRP_2"/>
    <property type="match status" value="1"/>
</dbReference>
<dbReference type="InterPro" id="IPR050397">
    <property type="entry name" value="Env_Response_Regulators"/>
</dbReference>
<dbReference type="EMBL" id="QKMR01000010">
    <property type="protein sequence ID" value="PYG87519.1"/>
    <property type="molecule type" value="Genomic_DNA"/>
</dbReference>
<protein>
    <submittedName>
        <fullName evidence="6">CRP/FNR family transcriptional regulator</fullName>
    </submittedName>
</protein>
<evidence type="ECO:0000256" key="1">
    <source>
        <dbReference type="ARBA" id="ARBA00023015"/>
    </source>
</evidence>
<accession>A0A318XPB9</accession>
<dbReference type="CDD" id="cd00092">
    <property type="entry name" value="HTH_CRP"/>
    <property type="match status" value="1"/>
</dbReference>
<dbReference type="InterPro" id="IPR000595">
    <property type="entry name" value="cNMP-bd_dom"/>
</dbReference>
<dbReference type="SUPFAM" id="SSF51206">
    <property type="entry name" value="cAMP-binding domain-like"/>
    <property type="match status" value="1"/>
</dbReference>